<protein>
    <submittedName>
        <fullName evidence="1">F-box domain protein</fullName>
    </submittedName>
</protein>
<gene>
    <name evidence="1" type="ORF">PG991_009524</name>
</gene>
<dbReference type="Proteomes" id="UP001396898">
    <property type="component" value="Unassembled WGS sequence"/>
</dbReference>
<accession>A0ABR1RJF1</accession>
<evidence type="ECO:0000313" key="2">
    <source>
        <dbReference type="Proteomes" id="UP001396898"/>
    </source>
</evidence>
<dbReference type="EMBL" id="JAQQWI010000014">
    <property type="protein sequence ID" value="KAK8013253.1"/>
    <property type="molecule type" value="Genomic_DNA"/>
</dbReference>
<reference evidence="1 2" key="1">
    <citation type="submission" date="2023-01" db="EMBL/GenBank/DDBJ databases">
        <title>Analysis of 21 Apiospora genomes using comparative genomics revels a genus with tremendous synthesis potential of carbohydrate active enzymes and secondary metabolites.</title>
        <authorList>
            <person name="Sorensen T."/>
        </authorList>
    </citation>
    <scope>NUCLEOTIDE SEQUENCE [LARGE SCALE GENOMIC DNA]</scope>
    <source>
        <strain evidence="1 2">CBS 20057</strain>
    </source>
</reference>
<proteinExistence type="predicted"/>
<organism evidence="1 2">
    <name type="scientific">Apiospora marii</name>
    <dbReference type="NCBI Taxonomy" id="335849"/>
    <lineage>
        <taxon>Eukaryota</taxon>
        <taxon>Fungi</taxon>
        <taxon>Dikarya</taxon>
        <taxon>Ascomycota</taxon>
        <taxon>Pezizomycotina</taxon>
        <taxon>Sordariomycetes</taxon>
        <taxon>Xylariomycetidae</taxon>
        <taxon>Amphisphaeriales</taxon>
        <taxon>Apiosporaceae</taxon>
        <taxon>Apiospora</taxon>
    </lineage>
</organism>
<evidence type="ECO:0000313" key="1">
    <source>
        <dbReference type="EMBL" id="KAK8013253.1"/>
    </source>
</evidence>
<name>A0ABR1RJF1_9PEZI</name>
<keyword evidence="2" id="KW-1185">Reference proteome</keyword>
<comment type="caution">
    <text evidence="1">The sequence shown here is derived from an EMBL/GenBank/DDBJ whole genome shotgun (WGS) entry which is preliminary data.</text>
</comment>
<sequence>MASSTSTPTGLLDLPPELVTQVITESLPEGFESLALSCKAIHELCKPFIEHHNLLRSQFHRFRYGLLSTPEPQNPLWRPIRCAYTLLERIAEEPVVARYIQHADFALDGQLSPPALACLDHGGPVATLLADSPYLRDAGFCWREYLAFIAADYAKHQNFSLHAAAFVLTLLPNLKSLKLPDDWDPGESRYCDDWEYSSDKLIKTIVSKARQSSTTQQYGSSLAQVTIFESLEIWHPCDKSYKISLFFGLPKLRNYNGPLPEAIRASSLEMMTLVYHSDRTPLDDEDWDFCNFLQILERASGSRLERLCVSLGGAMKPGHVSLRGFQRLRKLQLPFECIRCIVSYAASRINKTVEDFTDTDVETLEVKLGDLIPASLIELELRDIWPYRDHGKILNILFHGFGAMKASRLPALQKVVIHHYAEDMSPGCKVASEQLISETKRHGVVLAIGSVAWYHNPEWHVQERSWYE</sequence>